<dbReference type="EMBL" id="RWGY01000026">
    <property type="protein sequence ID" value="TVU21975.1"/>
    <property type="molecule type" value="Genomic_DNA"/>
</dbReference>
<dbReference type="OrthoDB" id="691358at2759"/>
<protein>
    <submittedName>
        <fullName evidence="1">Uncharacterized protein</fullName>
    </submittedName>
</protein>
<accession>A0A5J9UE34</accession>
<evidence type="ECO:0000313" key="1">
    <source>
        <dbReference type="EMBL" id="TVU21975.1"/>
    </source>
</evidence>
<dbReference type="Proteomes" id="UP000324897">
    <property type="component" value="Unassembled WGS sequence"/>
</dbReference>
<dbReference type="AlphaFoldDB" id="A0A5J9UE34"/>
<organism evidence="1 2">
    <name type="scientific">Eragrostis curvula</name>
    <name type="common">weeping love grass</name>
    <dbReference type="NCBI Taxonomy" id="38414"/>
    <lineage>
        <taxon>Eukaryota</taxon>
        <taxon>Viridiplantae</taxon>
        <taxon>Streptophyta</taxon>
        <taxon>Embryophyta</taxon>
        <taxon>Tracheophyta</taxon>
        <taxon>Spermatophyta</taxon>
        <taxon>Magnoliopsida</taxon>
        <taxon>Liliopsida</taxon>
        <taxon>Poales</taxon>
        <taxon>Poaceae</taxon>
        <taxon>PACMAD clade</taxon>
        <taxon>Chloridoideae</taxon>
        <taxon>Eragrostideae</taxon>
        <taxon>Eragrostidinae</taxon>
        <taxon>Eragrostis</taxon>
    </lineage>
</organism>
<comment type="caution">
    <text evidence="1">The sequence shown here is derived from an EMBL/GenBank/DDBJ whole genome shotgun (WGS) entry which is preliminary data.</text>
</comment>
<keyword evidence="2" id="KW-1185">Reference proteome</keyword>
<gene>
    <name evidence="1" type="ORF">EJB05_31647</name>
</gene>
<sequence>MEGLLPFLYRAILHLASGGETPLFPNESPEASPRPSYYIRLAGGNDVPAFLSSAARGYYDRGCRQVHF</sequence>
<name>A0A5J9UE34_9POAL</name>
<reference evidence="1 2" key="1">
    <citation type="journal article" date="2019" name="Sci. Rep.">
        <title>A high-quality genome of Eragrostis curvula grass provides insights into Poaceae evolution and supports new strategies to enhance forage quality.</title>
        <authorList>
            <person name="Carballo J."/>
            <person name="Santos B.A.C.M."/>
            <person name="Zappacosta D."/>
            <person name="Garbus I."/>
            <person name="Selva J.P."/>
            <person name="Gallo C.A."/>
            <person name="Diaz A."/>
            <person name="Albertini E."/>
            <person name="Caccamo M."/>
            <person name="Echenique V."/>
        </authorList>
    </citation>
    <scope>NUCLEOTIDE SEQUENCE [LARGE SCALE GENOMIC DNA]</scope>
    <source>
        <strain evidence="2">cv. Victoria</strain>
        <tissue evidence="1">Leaf</tissue>
    </source>
</reference>
<dbReference type="Gramene" id="TVU21975">
    <property type="protein sequence ID" value="TVU21975"/>
    <property type="gene ID" value="EJB05_31647"/>
</dbReference>
<proteinExistence type="predicted"/>
<evidence type="ECO:0000313" key="2">
    <source>
        <dbReference type="Proteomes" id="UP000324897"/>
    </source>
</evidence>
<feature type="non-terminal residue" evidence="1">
    <location>
        <position position="1"/>
    </location>
</feature>